<evidence type="ECO:0000256" key="1">
    <source>
        <dbReference type="ARBA" id="ARBA00022714"/>
    </source>
</evidence>
<accession>A0A0F9RRK9</accession>
<evidence type="ECO:0000259" key="8">
    <source>
        <dbReference type="PROSITE" id="PS51296"/>
    </source>
</evidence>
<comment type="caution">
    <text evidence="9">The sequence shown here is derived from an EMBL/GenBank/DDBJ whole genome shotgun (WGS) entry which is preliminary data.</text>
</comment>
<protein>
    <recommendedName>
        <fullName evidence="8">Rieske domain-containing protein</fullName>
    </recommendedName>
</protein>
<dbReference type="SUPFAM" id="SSF50022">
    <property type="entry name" value="ISP domain"/>
    <property type="match status" value="1"/>
</dbReference>
<reference evidence="9" key="1">
    <citation type="journal article" date="2015" name="Nature">
        <title>Complex archaea that bridge the gap between prokaryotes and eukaryotes.</title>
        <authorList>
            <person name="Spang A."/>
            <person name="Saw J.H."/>
            <person name="Jorgensen S.L."/>
            <person name="Zaremba-Niedzwiedzka K."/>
            <person name="Martijn J."/>
            <person name="Lind A.E."/>
            <person name="van Eijk R."/>
            <person name="Schleper C."/>
            <person name="Guy L."/>
            <person name="Ettema T.J."/>
        </authorList>
    </citation>
    <scope>NUCLEOTIDE SEQUENCE</scope>
</reference>
<dbReference type="AlphaFoldDB" id="A0A0F9RRK9"/>
<keyword evidence="7" id="KW-0812">Transmembrane</keyword>
<dbReference type="InterPro" id="IPR017941">
    <property type="entry name" value="Rieske_2Fe-2S"/>
</dbReference>
<dbReference type="InterPro" id="IPR005805">
    <property type="entry name" value="Rieske_Fe-S_prot_C"/>
</dbReference>
<dbReference type="Gene3D" id="2.102.10.10">
    <property type="entry name" value="Rieske [2Fe-2S] iron-sulphur domain"/>
    <property type="match status" value="1"/>
</dbReference>
<feature type="domain" description="Rieske" evidence="8">
    <location>
        <begin position="54"/>
        <end position="148"/>
    </location>
</feature>
<dbReference type="EMBL" id="LAZR01000738">
    <property type="protein sequence ID" value="KKN59125.1"/>
    <property type="molecule type" value="Genomic_DNA"/>
</dbReference>
<keyword evidence="7" id="KW-1133">Transmembrane helix</keyword>
<evidence type="ECO:0000256" key="3">
    <source>
        <dbReference type="ARBA" id="ARBA00023004"/>
    </source>
</evidence>
<evidence type="ECO:0000256" key="2">
    <source>
        <dbReference type="ARBA" id="ARBA00022723"/>
    </source>
</evidence>
<dbReference type="Pfam" id="PF00355">
    <property type="entry name" value="Rieske"/>
    <property type="match status" value="1"/>
</dbReference>
<dbReference type="GO" id="GO:0046872">
    <property type="term" value="F:metal ion binding"/>
    <property type="evidence" value="ECO:0007669"/>
    <property type="project" value="UniProtKB-KW"/>
</dbReference>
<keyword evidence="1" id="KW-0001">2Fe-2S</keyword>
<evidence type="ECO:0000256" key="7">
    <source>
        <dbReference type="SAM" id="Phobius"/>
    </source>
</evidence>
<dbReference type="GO" id="GO:0051537">
    <property type="term" value="F:2 iron, 2 sulfur cluster binding"/>
    <property type="evidence" value="ECO:0007669"/>
    <property type="project" value="UniProtKB-KW"/>
</dbReference>
<evidence type="ECO:0000313" key="9">
    <source>
        <dbReference type="EMBL" id="KKN59125.1"/>
    </source>
</evidence>
<sequence length="174" mass="19502">MKGIFESLEEILLSRRDFLVKLGWGGIISFLIGSAIATVKFFFPRVLFESPARFTVGKPEDYSFGKVNASYKDSHRICVVRKEDGSFFCVSLICTHLGCTANWKPSEGIFHCPCHGSKFDRMGINFAGPAPRPLDRFKLDHTPEGELIVDKSVIYKGIFGMNSDVIYPQSLLKV</sequence>
<dbReference type="PRINTS" id="PR00162">
    <property type="entry name" value="RIESKE"/>
</dbReference>
<dbReference type="GO" id="GO:0016020">
    <property type="term" value="C:membrane"/>
    <property type="evidence" value="ECO:0007669"/>
    <property type="project" value="InterPro"/>
</dbReference>
<keyword evidence="5" id="KW-1015">Disulfide bond</keyword>
<dbReference type="InterPro" id="IPR036922">
    <property type="entry name" value="Rieske_2Fe-2S_sf"/>
</dbReference>
<proteinExistence type="predicted"/>
<keyword evidence="4" id="KW-0411">Iron-sulfur</keyword>
<dbReference type="CDD" id="cd03467">
    <property type="entry name" value="Rieske"/>
    <property type="match status" value="1"/>
</dbReference>
<keyword evidence="3" id="KW-0408">Iron</keyword>
<dbReference type="PROSITE" id="PS51296">
    <property type="entry name" value="RIESKE"/>
    <property type="match status" value="1"/>
</dbReference>
<evidence type="ECO:0000256" key="6">
    <source>
        <dbReference type="ARBA" id="ARBA00034078"/>
    </source>
</evidence>
<comment type="cofactor">
    <cofactor evidence="6">
        <name>[2Fe-2S] cluster</name>
        <dbReference type="ChEBI" id="CHEBI:190135"/>
    </cofactor>
</comment>
<dbReference type="PANTHER" id="PTHR10134">
    <property type="entry name" value="CYTOCHROME B-C1 COMPLEX SUBUNIT RIESKE, MITOCHONDRIAL"/>
    <property type="match status" value="1"/>
</dbReference>
<keyword evidence="2" id="KW-0479">Metal-binding</keyword>
<evidence type="ECO:0000256" key="4">
    <source>
        <dbReference type="ARBA" id="ARBA00023014"/>
    </source>
</evidence>
<name>A0A0F9RRK9_9ZZZZ</name>
<feature type="transmembrane region" description="Helical" evidence="7">
    <location>
        <begin position="22"/>
        <end position="43"/>
    </location>
</feature>
<dbReference type="InterPro" id="IPR014349">
    <property type="entry name" value="Rieske_Fe-S_prot"/>
</dbReference>
<gene>
    <name evidence="9" type="ORF">LCGC14_0545340</name>
</gene>
<evidence type="ECO:0000256" key="5">
    <source>
        <dbReference type="ARBA" id="ARBA00023157"/>
    </source>
</evidence>
<organism evidence="9">
    <name type="scientific">marine sediment metagenome</name>
    <dbReference type="NCBI Taxonomy" id="412755"/>
    <lineage>
        <taxon>unclassified sequences</taxon>
        <taxon>metagenomes</taxon>
        <taxon>ecological metagenomes</taxon>
    </lineage>
</organism>
<keyword evidence="7" id="KW-0472">Membrane</keyword>